<evidence type="ECO:0008006" key="4">
    <source>
        <dbReference type="Google" id="ProtNLM"/>
    </source>
</evidence>
<dbReference type="EMBL" id="JADBEK010000001">
    <property type="protein sequence ID" value="MBE1590178.1"/>
    <property type="molecule type" value="Genomic_DNA"/>
</dbReference>
<reference evidence="2 3" key="1">
    <citation type="submission" date="2020-10" db="EMBL/GenBank/DDBJ databases">
        <title>Sequencing the genomes of 1000 actinobacteria strains.</title>
        <authorList>
            <person name="Klenk H.-P."/>
        </authorList>
    </citation>
    <scope>NUCLEOTIDE SEQUENCE [LARGE SCALE GENOMIC DNA]</scope>
    <source>
        <strain evidence="2 3">DSM 43173</strain>
    </source>
</reference>
<dbReference type="Proteomes" id="UP000633509">
    <property type="component" value="Unassembled WGS sequence"/>
</dbReference>
<comment type="caution">
    <text evidence="2">The sequence shown here is derived from an EMBL/GenBank/DDBJ whole genome shotgun (WGS) entry which is preliminary data.</text>
</comment>
<proteinExistence type="predicted"/>
<sequence length="95" mass="10485">MTAAPAQADPATLKARQGGEVHRRHLRTIKIGDKSYTTAPWLQEVPAGKKRVRHILSTTGGMAGTYSQHRVWPESGKTPLNSLCVQTIDRRLARV</sequence>
<protein>
    <recommendedName>
        <fullName evidence="4">Transposase</fullName>
    </recommendedName>
</protein>
<name>A0ABR9MB86_9ACTN</name>
<accession>A0ABR9MB86</accession>
<evidence type="ECO:0000313" key="2">
    <source>
        <dbReference type="EMBL" id="MBE1590178.1"/>
    </source>
</evidence>
<organism evidence="2 3">
    <name type="scientific">Nonomuraea angiospora</name>
    <dbReference type="NCBI Taxonomy" id="46172"/>
    <lineage>
        <taxon>Bacteria</taxon>
        <taxon>Bacillati</taxon>
        <taxon>Actinomycetota</taxon>
        <taxon>Actinomycetes</taxon>
        <taxon>Streptosporangiales</taxon>
        <taxon>Streptosporangiaceae</taxon>
        <taxon>Nonomuraea</taxon>
    </lineage>
</organism>
<keyword evidence="3" id="KW-1185">Reference proteome</keyword>
<feature type="region of interest" description="Disordered" evidence="1">
    <location>
        <begin position="1"/>
        <end position="21"/>
    </location>
</feature>
<dbReference type="RefSeq" id="WP_192790084.1">
    <property type="nucleotide sequence ID" value="NZ_JADBEK010000001.1"/>
</dbReference>
<evidence type="ECO:0000313" key="3">
    <source>
        <dbReference type="Proteomes" id="UP000633509"/>
    </source>
</evidence>
<gene>
    <name evidence="2" type="ORF">H4W80_008436</name>
</gene>
<evidence type="ECO:0000256" key="1">
    <source>
        <dbReference type="SAM" id="MobiDB-lite"/>
    </source>
</evidence>